<gene>
    <name evidence="1" type="ORF">CTRU02_201947</name>
</gene>
<evidence type="ECO:0000313" key="1">
    <source>
        <dbReference type="EMBL" id="KAL0944060.1"/>
    </source>
</evidence>
<reference evidence="1 2" key="1">
    <citation type="journal article" date="2020" name="Phytopathology">
        <title>Genome Sequence Resources of Colletotrichum truncatum, C. plurivorum, C. musicola, and C. sojae: Four Species Pathogenic to Soybean (Glycine max).</title>
        <authorList>
            <person name="Rogerio F."/>
            <person name="Boufleur T.R."/>
            <person name="Ciampi-Guillardi M."/>
            <person name="Sukno S.A."/>
            <person name="Thon M.R."/>
            <person name="Massola Junior N.S."/>
            <person name="Baroncelli R."/>
        </authorList>
    </citation>
    <scope>NUCLEOTIDE SEQUENCE [LARGE SCALE GENOMIC DNA]</scope>
    <source>
        <strain evidence="1 2">CMES1059</strain>
    </source>
</reference>
<comment type="caution">
    <text evidence="1">The sequence shown here is derived from an EMBL/GenBank/DDBJ whole genome shotgun (WGS) entry which is preliminary data.</text>
</comment>
<organism evidence="1 2">
    <name type="scientific">Colletotrichum truncatum</name>
    <name type="common">Anthracnose fungus</name>
    <name type="synonym">Colletotrichum capsici</name>
    <dbReference type="NCBI Taxonomy" id="5467"/>
    <lineage>
        <taxon>Eukaryota</taxon>
        <taxon>Fungi</taxon>
        <taxon>Dikarya</taxon>
        <taxon>Ascomycota</taxon>
        <taxon>Pezizomycotina</taxon>
        <taxon>Sordariomycetes</taxon>
        <taxon>Hypocreomycetidae</taxon>
        <taxon>Glomerellales</taxon>
        <taxon>Glomerellaceae</taxon>
        <taxon>Colletotrichum</taxon>
        <taxon>Colletotrichum truncatum species complex</taxon>
    </lineage>
</organism>
<dbReference type="EMBL" id="VUJX02000001">
    <property type="protein sequence ID" value="KAL0944060.1"/>
    <property type="molecule type" value="Genomic_DNA"/>
</dbReference>
<evidence type="ECO:0000313" key="2">
    <source>
        <dbReference type="Proteomes" id="UP000805649"/>
    </source>
</evidence>
<proteinExistence type="predicted"/>
<keyword evidence="2" id="KW-1185">Reference proteome</keyword>
<dbReference type="Proteomes" id="UP000805649">
    <property type="component" value="Unassembled WGS sequence"/>
</dbReference>
<name>A0ACC3ZIY5_COLTU</name>
<protein>
    <submittedName>
        <fullName evidence="1">Uncharacterized protein</fullName>
    </submittedName>
</protein>
<sequence length="83" mass="9596">MQTPLVRNPRQLTQTWWRSPHRGHITVTLSTSPTMPLSLRIERDKRQRFLLRYASFFVWSAPKTKFITTLASAVAFGSCFLAS</sequence>
<accession>A0ACC3ZIY5</accession>